<evidence type="ECO:0000313" key="1">
    <source>
        <dbReference type="EMBL" id="AGY91941.1"/>
    </source>
</evidence>
<evidence type="ECO:0000313" key="2">
    <source>
        <dbReference type="Proteomes" id="UP000017640"/>
    </source>
</evidence>
<dbReference type="OrthoDB" id="5609094at2"/>
<dbReference type="RefSeq" id="WP_023366603.1">
    <property type="nucleotide sequence ID" value="NC_022664.1"/>
</dbReference>
<gene>
    <name evidence="1" type="ORF">SPICUR_04820</name>
</gene>
<dbReference type="EMBL" id="CP005990">
    <property type="protein sequence ID" value="AGY91941.1"/>
    <property type="molecule type" value="Genomic_DNA"/>
</dbReference>
<dbReference type="Proteomes" id="UP000017640">
    <property type="component" value="Chromosome"/>
</dbReference>
<sequence length="160" mass="17617">MSEHSVDTLDRLRDAVAAAQDNGALVITDDDALSTPLSAETVAIVAAREAQAGLENLPQVELAVVDGAAAFADEAAAIQLVSRLRDVCASRVLVIGAPQSGALLGRQQLIGLGFRRWETTGEGDDRRRWYEFSLADYKVTPDWLNARHWANPELWDRYRW</sequence>
<dbReference type="Pfam" id="PF19742">
    <property type="entry name" value="DUF6231"/>
    <property type="match status" value="1"/>
</dbReference>
<keyword evidence="2" id="KW-1185">Reference proteome</keyword>
<proteinExistence type="predicted"/>
<name>U5T3S5_9GAMM</name>
<accession>U5T3S5</accession>
<reference evidence="1 2" key="1">
    <citation type="journal article" date="2013" name="BMC Genomics">
        <title>Genomes of "Spiribacter", a streamlined, successful halophilic bacterium.</title>
        <authorList>
            <person name="Lopez-Perez M."/>
            <person name="Ghai R."/>
            <person name="Leon M.J."/>
            <person name="Rodriguez-Olmos A."/>
            <person name="Copa-Patino J.L."/>
            <person name="Soliveri J."/>
            <person name="Sanchez-Porro C."/>
            <person name="Ventosa A."/>
            <person name="Rodriguez-Valera F."/>
        </authorList>
    </citation>
    <scope>NUCLEOTIDE SEQUENCE [LARGE SCALE GENOMIC DNA]</scope>
    <source>
        <strain evidence="1 2">UAH-SP71</strain>
    </source>
</reference>
<dbReference type="eggNOG" id="ENOG503316U">
    <property type="taxonomic scope" value="Bacteria"/>
</dbReference>
<dbReference type="HOGENOM" id="CLU_137362_0_0_6"/>
<dbReference type="KEGG" id="spiu:SPICUR_04820"/>
<dbReference type="InterPro" id="IPR046199">
    <property type="entry name" value="DUF6231"/>
</dbReference>
<dbReference type="AlphaFoldDB" id="U5T3S5"/>
<protein>
    <submittedName>
        <fullName evidence="1">Uncharacterized protein</fullName>
    </submittedName>
</protein>
<organism evidence="1 2">
    <name type="scientific">Spiribacter curvatus</name>
    <dbReference type="NCBI Taxonomy" id="1335757"/>
    <lineage>
        <taxon>Bacteria</taxon>
        <taxon>Pseudomonadati</taxon>
        <taxon>Pseudomonadota</taxon>
        <taxon>Gammaproteobacteria</taxon>
        <taxon>Chromatiales</taxon>
        <taxon>Ectothiorhodospiraceae</taxon>
        <taxon>Spiribacter</taxon>
    </lineage>
</organism>
<dbReference type="STRING" id="1335757.SPICUR_04820"/>